<keyword evidence="3" id="KW-1185">Reference proteome</keyword>
<reference evidence="3" key="1">
    <citation type="submission" date="2024-06" db="EMBL/GenBank/DDBJ databases">
        <title>Multi-omics analyses provide insights into the biosynthesis of the anticancer antibiotic pleurotin in Hohenbuehelia grisea.</title>
        <authorList>
            <person name="Weaver J.A."/>
            <person name="Alberti F."/>
        </authorList>
    </citation>
    <scope>NUCLEOTIDE SEQUENCE [LARGE SCALE GENOMIC DNA]</scope>
    <source>
        <strain evidence="3">T-177</strain>
    </source>
</reference>
<feature type="chain" id="PRO_5046734686" evidence="1">
    <location>
        <begin position="20"/>
        <end position="171"/>
    </location>
</feature>
<dbReference type="EMBL" id="JASNQZ010000008">
    <property type="protein sequence ID" value="KAL0953887.1"/>
    <property type="molecule type" value="Genomic_DNA"/>
</dbReference>
<name>A0ABR3JEB2_9AGAR</name>
<evidence type="ECO:0000313" key="3">
    <source>
        <dbReference type="Proteomes" id="UP001556367"/>
    </source>
</evidence>
<evidence type="ECO:0000313" key="2">
    <source>
        <dbReference type="EMBL" id="KAL0953887.1"/>
    </source>
</evidence>
<comment type="caution">
    <text evidence="2">The sequence shown here is derived from an EMBL/GenBank/DDBJ whole genome shotgun (WGS) entry which is preliminary data.</text>
</comment>
<dbReference type="Proteomes" id="UP001556367">
    <property type="component" value="Unassembled WGS sequence"/>
</dbReference>
<keyword evidence="1" id="KW-0732">Signal</keyword>
<accession>A0ABR3JEB2</accession>
<protein>
    <submittedName>
        <fullName evidence="2">Uncharacterized protein</fullName>
    </submittedName>
</protein>
<sequence length="171" mass="18317">MKLSLTLLAVLVQSIALHAAPVENDDLKIVQPCWGCGGMSGPAIVADKSDKKIPKDDPNRVLATFYTDTSRKGRSFKAVGHFKCHTLSGGDQNAISSVAFDSHTEFCGLYSVPDCQGPGLGVLTTGSWDLSKEKGGNFNDKVVSFRCTREPLYLKGGVRKWGSGKIVVNKG</sequence>
<organism evidence="2 3">
    <name type="scientific">Hohenbuehelia grisea</name>
    <dbReference type="NCBI Taxonomy" id="104357"/>
    <lineage>
        <taxon>Eukaryota</taxon>
        <taxon>Fungi</taxon>
        <taxon>Dikarya</taxon>
        <taxon>Basidiomycota</taxon>
        <taxon>Agaricomycotina</taxon>
        <taxon>Agaricomycetes</taxon>
        <taxon>Agaricomycetidae</taxon>
        <taxon>Agaricales</taxon>
        <taxon>Pleurotineae</taxon>
        <taxon>Pleurotaceae</taxon>
        <taxon>Hohenbuehelia</taxon>
    </lineage>
</organism>
<feature type="signal peptide" evidence="1">
    <location>
        <begin position="1"/>
        <end position="19"/>
    </location>
</feature>
<gene>
    <name evidence="2" type="ORF">HGRIS_005059</name>
</gene>
<evidence type="ECO:0000256" key="1">
    <source>
        <dbReference type="SAM" id="SignalP"/>
    </source>
</evidence>
<proteinExistence type="predicted"/>
<dbReference type="Gene3D" id="2.60.20.10">
    <property type="entry name" value="Crystallins"/>
    <property type="match status" value="1"/>
</dbReference>